<dbReference type="PANTHER" id="PTHR39198:SF1">
    <property type="entry name" value="ALPHA-GALACTOSIDASE NEW3 DOMAIN-CONTAINING PROTEIN"/>
    <property type="match status" value="1"/>
</dbReference>
<feature type="domain" description="Alpha-galactosidase NEW3" evidence="2">
    <location>
        <begin position="266"/>
        <end position="341"/>
    </location>
</feature>
<evidence type="ECO:0000256" key="1">
    <source>
        <dbReference type="SAM" id="Phobius"/>
    </source>
</evidence>
<dbReference type="Pfam" id="PF11614">
    <property type="entry name" value="FixG_C"/>
    <property type="match status" value="1"/>
</dbReference>
<evidence type="ECO:0008006" key="6">
    <source>
        <dbReference type="Google" id="ProtNLM"/>
    </source>
</evidence>
<keyword evidence="1" id="KW-0812">Transmembrane</keyword>
<gene>
    <name evidence="4" type="ORF">BLITH_0232</name>
</gene>
<organism evidence="4 5">
    <name type="scientific">Brockia lithotrophica</name>
    <dbReference type="NCBI Taxonomy" id="933949"/>
    <lineage>
        <taxon>Bacteria</taxon>
        <taxon>Bacillati</taxon>
        <taxon>Bacillota</taxon>
        <taxon>Bacilli</taxon>
        <taxon>Bacillales</taxon>
        <taxon>Bacillales Family X. Incertae Sedis</taxon>
        <taxon>Brockia</taxon>
    </lineage>
</organism>
<dbReference type="PANTHER" id="PTHR39198">
    <property type="entry name" value="HYPOTHETICAL MEMBRANE PROTEIN, CONSERVED"/>
    <property type="match status" value="1"/>
</dbReference>
<dbReference type="Pfam" id="PF10633">
    <property type="entry name" value="NPCBM_assoc"/>
    <property type="match status" value="2"/>
</dbReference>
<reference evidence="4 5" key="1">
    <citation type="submission" date="2017-08" db="EMBL/GenBank/DDBJ databases">
        <title>Burning lignite coal seam in the remote Altai Mountains harbors a hydrogen-driven thermophilic microbial community.</title>
        <authorList>
            <person name="Kadnikov V.V."/>
            <person name="Mardanov A.V."/>
            <person name="Ivasenko D."/>
            <person name="Beletsky A.V."/>
            <person name="Karnachuk O.V."/>
            <person name="Ravin N.V."/>
        </authorList>
    </citation>
    <scope>NUCLEOTIDE SEQUENCE [LARGE SCALE GENOMIC DNA]</scope>
    <source>
        <strain evidence="4">AL31</strain>
    </source>
</reference>
<keyword evidence="1" id="KW-1133">Transmembrane helix</keyword>
<feature type="transmembrane region" description="Helical" evidence="1">
    <location>
        <begin position="359"/>
        <end position="380"/>
    </location>
</feature>
<accession>A0A2T5GAD1</accession>
<sequence>MAGTTGKHVAFLLLAGLLLFSALPPVLARAQSEGVRLFTPYIHVAVSPGDTVTFDITATNTTGTVRSLPLAVRAPEGWRAELAAGGRKIAGLAVSPEEKETFTLTVEVPLQVERGSYGVQIVSGSATLLSLTLDVTEAGTLQTEFTSDQTNMEGTASSTFSYELRLRNRTPETQTYALLANAPEGWNVVFRVEGKDVTSVTVEPNDMKRITVSLTPPSKVNAGTYKIPVRAETKGQTAELTLEAVIRGTYGLKLTTPNEVLSTDITAGGSRTLQLVLENTGSAPLHRIELTAESVPMGWEVTFDPKTVDVLEPGKTATVNATIRADGKAIAGDYALTLSANATEASASQVFRVTVKTSLWWGIVGFLLIAAVVFGLWELVRRYGRR</sequence>
<dbReference type="InterPro" id="IPR032879">
    <property type="entry name" value="FixG_C"/>
</dbReference>
<evidence type="ECO:0000313" key="4">
    <source>
        <dbReference type="EMBL" id="PTQ53152.1"/>
    </source>
</evidence>
<feature type="domain" description="FixG C-terminal immunoglobulin-like" evidence="3">
    <location>
        <begin position="161"/>
        <end position="235"/>
    </location>
</feature>
<dbReference type="AlphaFoldDB" id="A0A2T5GAD1"/>
<proteinExistence type="predicted"/>
<evidence type="ECO:0000313" key="5">
    <source>
        <dbReference type="Proteomes" id="UP000244016"/>
    </source>
</evidence>
<protein>
    <recommendedName>
        <fullName evidence="6">Alpha-galactosidase-like protein</fullName>
    </recommendedName>
</protein>
<evidence type="ECO:0000259" key="3">
    <source>
        <dbReference type="Pfam" id="PF11614"/>
    </source>
</evidence>
<dbReference type="EMBL" id="PEBW01000001">
    <property type="protein sequence ID" value="PTQ53152.1"/>
    <property type="molecule type" value="Genomic_DNA"/>
</dbReference>
<name>A0A2T5GAD1_9BACL</name>
<keyword evidence="1" id="KW-0472">Membrane</keyword>
<dbReference type="Proteomes" id="UP000244016">
    <property type="component" value="Unassembled WGS sequence"/>
</dbReference>
<feature type="domain" description="Alpha-galactosidase NEW3" evidence="2">
    <location>
        <begin position="47"/>
        <end position="121"/>
    </location>
</feature>
<comment type="caution">
    <text evidence="4">The sequence shown here is derived from an EMBL/GenBank/DDBJ whole genome shotgun (WGS) entry which is preliminary data.</text>
</comment>
<evidence type="ECO:0000259" key="2">
    <source>
        <dbReference type="Pfam" id="PF10633"/>
    </source>
</evidence>
<dbReference type="InterPro" id="IPR018905">
    <property type="entry name" value="A-galactase_NEW3"/>
</dbReference>
<dbReference type="InterPro" id="IPR013783">
    <property type="entry name" value="Ig-like_fold"/>
</dbReference>
<dbReference type="Gene3D" id="2.60.40.10">
    <property type="entry name" value="Immunoglobulins"/>
    <property type="match status" value="3"/>
</dbReference>